<protein>
    <recommendedName>
        <fullName evidence="3">Chlorosome envelope protein B</fullName>
    </recommendedName>
</protein>
<dbReference type="KEGG" id="cts:Ctha_1685"/>
<dbReference type="EMBL" id="CP001100">
    <property type="protein sequence ID" value="ACF14142.1"/>
    <property type="molecule type" value="Genomic_DNA"/>
</dbReference>
<evidence type="ECO:0000313" key="1">
    <source>
        <dbReference type="EMBL" id="ACF14142.1"/>
    </source>
</evidence>
<evidence type="ECO:0000313" key="2">
    <source>
        <dbReference type="Proteomes" id="UP000001208"/>
    </source>
</evidence>
<dbReference type="AlphaFoldDB" id="B3QT43"/>
<keyword evidence="2" id="KW-1185">Reference proteome</keyword>
<evidence type="ECO:0008006" key="3">
    <source>
        <dbReference type="Google" id="ProtNLM"/>
    </source>
</evidence>
<reference evidence="1 2" key="1">
    <citation type="submission" date="2008-06" db="EMBL/GenBank/DDBJ databases">
        <title>Complete sequence of Chloroherpeton thalassium ATCC 35110.</title>
        <authorList>
            <consortium name="US DOE Joint Genome Institute"/>
            <person name="Lucas S."/>
            <person name="Copeland A."/>
            <person name="Lapidus A."/>
            <person name="Glavina del Rio T."/>
            <person name="Dalin E."/>
            <person name="Tice H."/>
            <person name="Bruce D."/>
            <person name="Goodwin L."/>
            <person name="Pitluck S."/>
            <person name="Schmutz J."/>
            <person name="Larimer F."/>
            <person name="Land M."/>
            <person name="Hauser L."/>
            <person name="Kyrpides N."/>
            <person name="Mikhailova N."/>
            <person name="Liu Z."/>
            <person name="Li T."/>
            <person name="Zhao F."/>
            <person name="Overmann J."/>
            <person name="Bryant D.A."/>
            <person name="Richardson P."/>
        </authorList>
    </citation>
    <scope>NUCLEOTIDE SEQUENCE [LARGE SCALE GENOMIC DNA]</scope>
    <source>
        <strain evidence="2">ATCC 35110 / GB-78</strain>
    </source>
</reference>
<accession>B3QT43</accession>
<organism evidence="1 2">
    <name type="scientific">Chloroherpeton thalassium (strain ATCC 35110 / GB-78)</name>
    <dbReference type="NCBI Taxonomy" id="517418"/>
    <lineage>
        <taxon>Bacteria</taxon>
        <taxon>Pseudomonadati</taxon>
        <taxon>Chlorobiota</taxon>
        <taxon>Chlorobiia</taxon>
        <taxon>Chlorobiales</taxon>
        <taxon>Chloroherpetonaceae</taxon>
        <taxon>Chloroherpeton</taxon>
    </lineage>
</organism>
<dbReference type="Proteomes" id="UP000001208">
    <property type="component" value="Chromosome"/>
</dbReference>
<name>B3QT43_CHLT3</name>
<proteinExistence type="predicted"/>
<sequence length="76" mass="7967">MAEQQNQLGGLFDGVFKSMNDILTAQGKLIGKSIEVQSSLMDAVNKNATDVLGTFTKKVNEALSGTWTGFGGAASK</sequence>
<dbReference type="HOGENOM" id="CLU_2647930_0_0_10"/>
<dbReference type="RefSeq" id="WP_012500226.1">
    <property type="nucleotide sequence ID" value="NC_011026.1"/>
</dbReference>
<gene>
    <name evidence="1" type="ordered locus">Ctha_1685</name>
</gene>